<dbReference type="InterPro" id="IPR036388">
    <property type="entry name" value="WH-like_DNA-bd_sf"/>
</dbReference>
<dbReference type="Pfam" id="PF03466">
    <property type="entry name" value="LysR_substrate"/>
    <property type="match status" value="1"/>
</dbReference>
<name>A0A2S9H3H8_9BURK</name>
<dbReference type="SUPFAM" id="SSF53850">
    <property type="entry name" value="Periplasmic binding protein-like II"/>
    <property type="match status" value="1"/>
</dbReference>
<dbReference type="InterPro" id="IPR005119">
    <property type="entry name" value="LysR_subst-bd"/>
</dbReference>
<feature type="domain" description="HTH lysR-type" evidence="5">
    <location>
        <begin position="1"/>
        <end position="58"/>
    </location>
</feature>
<dbReference type="EMBL" id="PUGF01000002">
    <property type="protein sequence ID" value="PRC94520.1"/>
    <property type="molecule type" value="Genomic_DNA"/>
</dbReference>
<dbReference type="InterPro" id="IPR036390">
    <property type="entry name" value="WH_DNA-bd_sf"/>
</dbReference>
<dbReference type="OrthoDB" id="8707631at2"/>
<dbReference type="Gene3D" id="3.40.190.10">
    <property type="entry name" value="Periplasmic binding protein-like II"/>
    <property type="match status" value="2"/>
</dbReference>
<comment type="similarity">
    <text evidence="1">Belongs to the LysR transcriptional regulatory family.</text>
</comment>
<dbReference type="SUPFAM" id="SSF46785">
    <property type="entry name" value="Winged helix' DNA-binding domain"/>
    <property type="match status" value="1"/>
</dbReference>
<sequence>MEINELRSFLVVARTANIRNAADELHQSPSALSKSIRRLEAALNTPLFDRVGKRLRLNLQGEQLRERAMQLVALADLTQAEFRGARQHLHCRIVGPALLQWRYGPTLSDLLQSSFPGSGVTFAAQFEDAAMAALTRGEADFALVTGVAVATTLPAGLEAIALGRMTMQLAAGLSHPLLQQATKQTTKHAANTATASWTVTTEQVLQHDFACPDRSLFCGVARGARSDGWRDDMLPRKIRFWLEDLQLLMTLVRSNQALAYLPDFAIQEPGLIRLKVVDCSYECVEECYLLWRPATASGWQNKVIAGLPSALN</sequence>
<evidence type="ECO:0000313" key="6">
    <source>
        <dbReference type="EMBL" id="PRC94520.1"/>
    </source>
</evidence>
<accession>A0A2S9H3H8</accession>
<dbReference type="GO" id="GO:0003700">
    <property type="term" value="F:DNA-binding transcription factor activity"/>
    <property type="evidence" value="ECO:0007669"/>
    <property type="project" value="InterPro"/>
</dbReference>
<reference evidence="6 7" key="1">
    <citation type="submission" date="2018-02" db="EMBL/GenBank/DDBJ databases">
        <title>Solimicrobium silvestre gen. nov., sp. nov., isolated from alpine forest soil.</title>
        <authorList>
            <person name="Margesin R."/>
            <person name="Albuquerque L."/>
            <person name="Zhang D.-C."/>
            <person name="Froufe H.J.C."/>
            <person name="Severino R."/>
            <person name="Roxo I."/>
            <person name="Egas C."/>
            <person name="Da Costa M.S."/>
        </authorList>
    </citation>
    <scope>NUCLEOTIDE SEQUENCE [LARGE SCALE GENOMIC DNA]</scope>
    <source>
        <strain evidence="6 7">S20-91</strain>
    </source>
</reference>
<evidence type="ECO:0000256" key="1">
    <source>
        <dbReference type="ARBA" id="ARBA00009437"/>
    </source>
</evidence>
<gene>
    <name evidence="6" type="ORF">S2091_0523</name>
</gene>
<evidence type="ECO:0000313" key="7">
    <source>
        <dbReference type="Proteomes" id="UP000237839"/>
    </source>
</evidence>
<dbReference type="GO" id="GO:0000976">
    <property type="term" value="F:transcription cis-regulatory region binding"/>
    <property type="evidence" value="ECO:0007669"/>
    <property type="project" value="TreeGrafter"/>
</dbReference>
<dbReference type="AlphaFoldDB" id="A0A2S9H3H8"/>
<keyword evidence="4" id="KW-0804">Transcription</keyword>
<dbReference type="PANTHER" id="PTHR30126">
    <property type="entry name" value="HTH-TYPE TRANSCRIPTIONAL REGULATOR"/>
    <property type="match status" value="1"/>
</dbReference>
<comment type="caution">
    <text evidence="6">The sequence shown here is derived from an EMBL/GenBank/DDBJ whole genome shotgun (WGS) entry which is preliminary data.</text>
</comment>
<dbReference type="PANTHER" id="PTHR30126:SF91">
    <property type="entry name" value="LYSR FAMILY TRANSCRIPTIONAL REGULATOR"/>
    <property type="match status" value="1"/>
</dbReference>
<evidence type="ECO:0000256" key="2">
    <source>
        <dbReference type="ARBA" id="ARBA00023015"/>
    </source>
</evidence>
<organism evidence="6 7">
    <name type="scientific">Solimicrobium silvestre</name>
    <dbReference type="NCBI Taxonomy" id="2099400"/>
    <lineage>
        <taxon>Bacteria</taxon>
        <taxon>Pseudomonadati</taxon>
        <taxon>Pseudomonadota</taxon>
        <taxon>Betaproteobacteria</taxon>
        <taxon>Burkholderiales</taxon>
        <taxon>Oxalobacteraceae</taxon>
        <taxon>Solimicrobium</taxon>
    </lineage>
</organism>
<dbReference type="Pfam" id="PF00126">
    <property type="entry name" value="HTH_1"/>
    <property type="match status" value="1"/>
</dbReference>
<keyword evidence="2" id="KW-0805">Transcription regulation</keyword>
<dbReference type="InterPro" id="IPR000847">
    <property type="entry name" value="LysR_HTH_N"/>
</dbReference>
<dbReference type="RefSeq" id="WP_105530248.1">
    <property type="nucleotide sequence ID" value="NZ_PUGF01000002.1"/>
</dbReference>
<evidence type="ECO:0000259" key="5">
    <source>
        <dbReference type="PROSITE" id="PS50931"/>
    </source>
</evidence>
<protein>
    <submittedName>
        <fullName evidence="6">Bacterial regulatory helix-turn-helix protein, lysR family</fullName>
    </submittedName>
</protein>
<dbReference type="Proteomes" id="UP000237839">
    <property type="component" value="Unassembled WGS sequence"/>
</dbReference>
<keyword evidence="3" id="KW-0238">DNA-binding</keyword>
<keyword evidence="7" id="KW-1185">Reference proteome</keyword>
<evidence type="ECO:0000256" key="4">
    <source>
        <dbReference type="ARBA" id="ARBA00023163"/>
    </source>
</evidence>
<evidence type="ECO:0000256" key="3">
    <source>
        <dbReference type="ARBA" id="ARBA00023125"/>
    </source>
</evidence>
<proteinExistence type="inferred from homology"/>
<dbReference type="Gene3D" id="1.10.10.10">
    <property type="entry name" value="Winged helix-like DNA-binding domain superfamily/Winged helix DNA-binding domain"/>
    <property type="match status" value="1"/>
</dbReference>
<dbReference type="PROSITE" id="PS50931">
    <property type="entry name" value="HTH_LYSR"/>
    <property type="match status" value="1"/>
</dbReference>